<organism evidence="2">
    <name type="scientific">Attheya septentrionalis</name>
    <dbReference type="NCBI Taxonomy" id="420275"/>
    <lineage>
        <taxon>Eukaryota</taxon>
        <taxon>Sar</taxon>
        <taxon>Stramenopiles</taxon>
        <taxon>Ochrophyta</taxon>
        <taxon>Bacillariophyta</taxon>
        <taxon>Coscinodiscophyceae</taxon>
        <taxon>Chaetocerotophycidae</taxon>
        <taxon>Chaetocerotales</taxon>
        <taxon>Attheyaceae</taxon>
        <taxon>Attheya</taxon>
    </lineage>
</organism>
<sequence>MLQRFLRVIVLGALLIMSASALVPKLAFAASSVSPGDESTPNVNANADADAAKETTEMGGIPLLPESSGDKNLRSIKLGESIAMEGMGPIIINTDGTTRSIANWDDMSPQEKEVAWRRIAKRNQTRREALLKQQENTKEEL</sequence>
<evidence type="ECO:0000256" key="1">
    <source>
        <dbReference type="SAM" id="SignalP"/>
    </source>
</evidence>
<protein>
    <recommendedName>
        <fullName evidence="3">Secreted protein</fullName>
    </recommendedName>
</protein>
<reference evidence="2" key="1">
    <citation type="submission" date="2021-01" db="EMBL/GenBank/DDBJ databases">
        <authorList>
            <person name="Corre E."/>
            <person name="Pelletier E."/>
            <person name="Niang G."/>
            <person name="Scheremetjew M."/>
            <person name="Finn R."/>
            <person name="Kale V."/>
            <person name="Holt S."/>
            <person name="Cochrane G."/>
            <person name="Meng A."/>
            <person name="Brown T."/>
            <person name="Cohen L."/>
        </authorList>
    </citation>
    <scope>NUCLEOTIDE SEQUENCE</scope>
    <source>
        <strain evidence="2">CCMP2084</strain>
    </source>
</reference>
<feature type="chain" id="PRO_5030756899" description="Secreted protein" evidence="1">
    <location>
        <begin position="22"/>
        <end position="141"/>
    </location>
</feature>
<evidence type="ECO:0000313" key="2">
    <source>
        <dbReference type="EMBL" id="CAD9809390.1"/>
    </source>
</evidence>
<dbReference type="PANTHER" id="PTHR39474:SF1">
    <property type="entry name" value="FUNGAL SPECIFIC TRANSCRIPTION FACTOR"/>
    <property type="match status" value="1"/>
</dbReference>
<gene>
    <name evidence="2" type="ORF">ASEP1449_LOCUS1213</name>
</gene>
<dbReference type="AlphaFoldDB" id="A0A7S2XIS2"/>
<keyword evidence="1" id="KW-0732">Signal</keyword>
<proteinExistence type="predicted"/>
<accession>A0A7S2XIS2</accession>
<feature type="signal peptide" evidence="1">
    <location>
        <begin position="1"/>
        <end position="21"/>
    </location>
</feature>
<dbReference type="EMBL" id="HBHQ01001919">
    <property type="protein sequence ID" value="CAD9809390.1"/>
    <property type="molecule type" value="Transcribed_RNA"/>
</dbReference>
<dbReference type="PANTHER" id="PTHR39474">
    <property type="entry name" value="UNNAMED PRODUCT"/>
    <property type="match status" value="1"/>
</dbReference>
<name>A0A7S2XIS2_9STRA</name>
<evidence type="ECO:0008006" key="3">
    <source>
        <dbReference type="Google" id="ProtNLM"/>
    </source>
</evidence>